<accession>A0A3M7SVB1</accession>
<gene>
    <name evidence="3" type="ORF">BpHYR1_011565</name>
</gene>
<protein>
    <submittedName>
        <fullName evidence="3">Thioredoxin</fullName>
    </submittedName>
</protein>
<dbReference type="EMBL" id="REGN01000741">
    <property type="protein sequence ID" value="RNA39530.1"/>
    <property type="molecule type" value="Genomic_DNA"/>
</dbReference>
<dbReference type="STRING" id="10195.A0A3M7SVB1"/>
<evidence type="ECO:0000259" key="2">
    <source>
        <dbReference type="PROSITE" id="PS51352"/>
    </source>
</evidence>
<name>A0A3M7SVB1_BRAPC</name>
<keyword evidence="1" id="KW-1015">Disulfide bond</keyword>
<dbReference type="PROSITE" id="PS51352">
    <property type="entry name" value="THIOREDOXIN_2"/>
    <property type="match status" value="1"/>
</dbReference>
<feature type="domain" description="Thioredoxin" evidence="2">
    <location>
        <begin position="1"/>
        <end position="107"/>
    </location>
</feature>
<dbReference type="CDD" id="cd02947">
    <property type="entry name" value="TRX_family"/>
    <property type="match status" value="1"/>
</dbReference>
<dbReference type="Proteomes" id="UP000276133">
    <property type="component" value="Unassembled WGS sequence"/>
</dbReference>
<dbReference type="SUPFAM" id="SSF52833">
    <property type="entry name" value="Thioredoxin-like"/>
    <property type="match status" value="1"/>
</dbReference>
<dbReference type="OrthoDB" id="2121326at2759"/>
<reference evidence="3 4" key="1">
    <citation type="journal article" date="2018" name="Sci. Rep.">
        <title>Genomic signatures of local adaptation to the degree of environmental predictability in rotifers.</title>
        <authorList>
            <person name="Franch-Gras L."/>
            <person name="Hahn C."/>
            <person name="Garcia-Roger E.M."/>
            <person name="Carmona M.J."/>
            <person name="Serra M."/>
            <person name="Gomez A."/>
        </authorList>
    </citation>
    <scope>NUCLEOTIDE SEQUENCE [LARGE SCALE GENOMIC DNA]</scope>
    <source>
        <strain evidence="3">HYR1</strain>
    </source>
</reference>
<dbReference type="AlphaFoldDB" id="A0A3M7SVB1"/>
<sequence length="108" mass="12681">MSLVYIKSESEYRNRLMNKQYRTTIAMFSGKHCAPCKQITPFYQTMARRYRNIQFLKIESTELPFLCQSSKVRGLPSFFFFQKGRKVYEITGANQQSLSSAIKHYASK</sequence>
<organism evidence="3 4">
    <name type="scientific">Brachionus plicatilis</name>
    <name type="common">Marine rotifer</name>
    <name type="synonym">Brachionus muelleri</name>
    <dbReference type="NCBI Taxonomy" id="10195"/>
    <lineage>
        <taxon>Eukaryota</taxon>
        <taxon>Metazoa</taxon>
        <taxon>Spiralia</taxon>
        <taxon>Gnathifera</taxon>
        <taxon>Rotifera</taxon>
        <taxon>Eurotatoria</taxon>
        <taxon>Monogononta</taxon>
        <taxon>Pseudotrocha</taxon>
        <taxon>Ploima</taxon>
        <taxon>Brachionidae</taxon>
        <taxon>Brachionus</taxon>
    </lineage>
</organism>
<proteinExistence type="predicted"/>
<evidence type="ECO:0000256" key="1">
    <source>
        <dbReference type="ARBA" id="ARBA00023157"/>
    </source>
</evidence>
<dbReference type="InterPro" id="IPR013766">
    <property type="entry name" value="Thioredoxin_domain"/>
</dbReference>
<dbReference type="PANTHER" id="PTHR46115">
    <property type="entry name" value="THIOREDOXIN-LIKE PROTEIN 1"/>
    <property type="match status" value="1"/>
</dbReference>
<dbReference type="Gene3D" id="3.40.30.10">
    <property type="entry name" value="Glutaredoxin"/>
    <property type="match status" value="1"/>
</dbReference>
<comment type="caution">
    <text evidence="3">The sequence shown here is derived from an EMBL/GenBank/DDBJ whole genome shotgun (WGS) entry which is preliminary data.</text>
</comment>
<dbReference type="Pfam" id="PF00085">
    <property type="entry name" value="Thioredoxin"/>
    <property type="match status" value="1"/>
</dbReference>
<evidence type="ECO:0000313" key="4">
    <source>
        <dbReference type="Proteomes" id="UP000276133"/>
    </source>
</evidence>
<keyword evidence="4" id="KW-1185">Reference proteome</keyword>
<evidence type="ECO:0000313" key="3">
    <source>
        <dbReference type="EMBL" id="RNA39530.1"/>
    </source>
</evidence>
<dbReference type="InterPro" id="IPR036249">
    <property type="entry name" value="Thioredoxin-like_sf"/>
</dbReference>